<evidence type="ECO:0000313" key="2">
    <source>
        <dbReference type="EMBL" id="KFD72891.1"/>
    </source>
</evidence>
<dbReference type="Proteomes" id="UP000030758">
    <property type="component" value="Unassembled WGS sequence"/>
</dbReference>
<evidence type="ECO:0000313" key="3">
    <source>
        <dbReference type="Proteomes" id="UP000030764"/>
    </source>
</evidence>
<gene>
    <name evidence="1" type="ORF">M513_00032</name>
    <name evidence="2" type="ORF">M514_00032</name>
</gene>
<reference evidence="2 3" key="1">
    <citation type="journal article" date="2014" name="Nat. Genet.">
        <title>Genome and transcriptome of the porcine whipworm Trichuris suis.</title>
        <authorList>
            <person name="Jex A.R."/>
            <person name="Nejsum P."/>
            <person name="Schwarz E.M."/>
            <person name="Hu L."/>
            <person name="Young N.D."/>
            <person name="Hall R.S."/>
            <person name="Korhonen P.K."/>
            <person name="Liao S."/>
            <person name="Thamsborg S."/>
            <person name="Xia J."/>
            <person name="Xu P."/>
            <person name="Wang S."/>
            <person name="Scheerlinck J.P."/>
            <person name="Hofmann A."/>
            <person name="Sternberg P.W."/>
            <person name="Wang J."/>
            <person name="Gasser R.B."/>
        </authorList>
    </citation>
    <scope>NUCLEOTIDE SEQUENCE [LARGE SCALE GENOMIC DNA]</scope>
    <source>
        <strain evidence="2">DCEP-RM93F</strain>
        <strain evidence="1">DCEP-RM93M</strain>
    </source>
</reference>
<sequence>MLATRSRRSCRKNFRVLAQREGPANDNTQISILKLRTGACDSRRSDFFWLQGVLDVLTPDQNSSAFYLFLTSKQGLPFV</sequence>
<dbReference type="EMBL" id="KL367475">
    <property type="protein sequence ID" value="KFD72891.1"/>
    <property type="molecule type" value="Genomic_DNA"/>
</dbReference>
<keyword evidence="3" id="KW-1185">Reference proteome</keyword>
<organism evidence="2">
    <name type="scientific">Trichuris suis</name>
    <name type="common">pig whipworm</name>
    <dbReference type="NCBI Taxonomy" id="68888"/>
    <lineage>
        <taxon>Eukaryota</taxon>
        <taxon>Metazoa</taxon>
        <taxon>Ecdysozoa</taxon>
        <taxon>Nematoda</taxon>
        <taxon>Enoplea</taxon>
        <taxon>Dorylaimia</taxon>
        <taxon>Trichinellida</taxon>
        <taxon>Trichuridae</taxon>
        <taxon>Trichuris</taxon>
    </lineage>
</organism>
<dbReference type="EMBL" id="KL363182">
    <property type="protein sequence ID" value="KFD58869.1"/>
    <property type="molecule type" value="Genomic_DNA"/>
</dbReference>
<dbReference type="Proteomes" id="UP000030764">
    <property type="component" value="Unassembled WGS sequence"/>
</dbReference>
<protein>
    <submittedName>
        <fullName evidence="2">Uncharacterized protein</fullName>
    </submittedName>
</protein>
<dbReference type="AlphaFoldDB" id="A0A085NTU5"/>
<accession>A0A085NTU5</accession>
<proteinExistence type="predicted"/>
<feature type="non-terminal residue" evidence="2">
    <location>
        <position position="79"/>
    </location>
</feature>
<evidence type="ECO:0000313" key="1">
    <source>
        <dbReference type="EMBL" id="KFD58869.1"/>
    </source>
</evidence>
<name>A0A085NTU5_9BILA</name>